<evidence type="ECO:0000313" key="3">
    <source>
        <dbReference type="EMBL" id="MDJ1174125.1"/>
    </source>
</evidence>
<keyword evidence="4" id="KW-1185">Reference proteome</keyword>
<gene>
    <name evidence="3" type="ORF">PMG25_08470</name>
</gene>
<accession>A0ABT7B4Q9</accession>
<feature type="region of interest" description="Disordered" evidence="2">
    <location>
        <begin position="66"/>
        <end position="85"/>
    </location>
</feature>
<feature type="compositionally biased region" description="Low complexity" evidence="2">
    <location>
        <begin position="73"/>
        <end position="85"/>
    </location>
</feature>
<dbReference type="RefSeq" id="WP_283766462.1">
    <property type="nucleotide sequence ID" value="NZ_JAQOSO010000042.1"/>
</dbReference>
<name>A0ABT7B4Q9_9CYAN</name>
<proteinExistence type="predicted"/>
<dbReference type="Proteomes" id="UP001235849">
    <property type="component" value="Unassembled WGS sequence"/>
</dbReference>
<evidence type="ECO:0000256" key="2">
    <source>
        <dbReference type="SAM" id="MobiDB-lite"/>
    </source>
</evidence>
<comment type="caution">
    <text evidence="3">The sequence shown here is derived from an EMBL/GenBank/DDBJ whole genome shotgun (WGS) entry which is preliminary data.</text>
</comment>
<keyword evidence="1" id="KW-0175">Coiled coil</keyword>
<feature type="coiled-coil region" evidence="1">
    <location>
        <begin position="202"/>
        <end position="229"/>
    </location>
</feature>
<dbReference type="EMBL" id="JAQOSO010000042">
    <property type="protein sequence ID" value="MDJ1174125.1"/>
    <property type="molecule type" value="Genomic_DNA"/>
</dbReference>
<evidence type="ECO:0000256" key="1">
    <source>
        <dbReference type="SAM" id="Coils"/>
    </source>
</evidence>
<protein>
    <submittedName>
        <fullName evidence="3">Uncharacterized protein</fullName>
    </submittedName>
</protein>
<reference evidence="3 4" key="1">
    <citation type="submission" date="2023-01" db="EMBL/GenBank/DDBJ databases">
        <title>Novel diversity within Roseofilum (Cyanobacteria; Desertifilaceae) from marine benthic mats with descriptions of four novel species.</title>
        <authorList>
            <person name="Wang Y."/>
            <person name="Berthold D.E."/>
            <person name="Hu J."/>
            <person name="Lefler F.W."/>
            <person name="Laughinghouse H.D. IV."/>
        </authorList>
    </citation>
    <scope>NUCLEOTIDE SEQUENCE [LARGE SCALE GENOMIC DNA]</scope>
    <source>
        <strain evidence="3 4">BLCC-M114</strain>
    </source>
</reference>
<organism evidence="3 4">
    <name type="scientific">Roseofilum capinflatum BLCC-M114</name>
    <dbReference type="NCBI Taxonomy" id="3022440"/>
    <lineage>
        <taxon>Bacteria</taxon>
        <taxon>Bacillati</taxon>
        <taxon>Cyanobacteriota</taxon>
        <taxon>Cyanophyceae</taxon>
        <taxon>Desertifilales</taxon>
        <taxon>Desertifilaceae</taxon>
        <taxon>Roseofilum</taxon>
        <taxon>Roseofilum capinflatum</taxon>
    </lineage>
</organism>
<evidence type="ECO:0000313" key="4">
    <source>
        <dbReference type="Proteomes" id="UP001235849"/>
    </source>
</evidence>
<sequence>MIQRVYHDADLNKHYSHALKGQEVNASNGVITAVSTASKMGHTMLFTERLKDGVPESHKIELTVAGKSGGLSGSTDTSSTGTVSSSSGVGYKGIKITNKPASDDSLARIRSSPVRRSWVTTPDNIENAQTKADEVAANKAKYSYTLLGTSLFLKKAINCARFGEVILKAAGIDEASAGTVIKKPVTLASGDDVGYTQDPAYIQNEERKRQEAEQRRQQAELNKARYAALPKVLKGTTFTDGKTIMGSSTKEGPLTTQYTFRSVPDGGTSAMNDNEIELTPFKILVLADSGVAQIERRDNRGKVYVSLDTLFNLDTQQVITD</sequence>